<protein>
    <submittedName>
        <fullName evidence="2">Universal stress protein</fullName>
    </submittedName>
</protein>
<dbReference type="InterPro" id="IPR006016">
    <property type="entry name" value="UspA"/>
</dbReference>
<dbReference type="SUPFAM" id="SSF52402">
    <property type="entry name" value="Adenine nucleotide alpha hydrolases-like"/>
    <property type="match status" value="1"/>
</dbReference>
<dbReference type="EMBL" id="JACNJH010000279">
    <property type="protein sequence ID" value="MBC8363251.1"/>
    <property type="molecule type" value="Genomic_DNA"/>
</dbReference>
<organism evidence="2 3">
    <name type="scientific">Candidatus Desulfatibia profunda</name>
    <dbReference type="NCBI Taxonomy" id="2841695"/>
    <lineage>
        <taxon>Bacteria</taxon>
        <taxon>Pseudomonadati</taxon>
        <taxon>Thermodesulfobacteriota</taxon>
        <taxon>Desulfobacteria</taxon>
        <taxon>Desulfobacterales</taxon>
        <taxon>Desulfobacterales incertae sedis</taxon>
        <taxon>Candidatus Desulfatibia</taxon>
    </lineage>
</organism>
<dbReference type="InterPro" id="IPR014729">
    <property type="entry name" value="Rossmann-like_a/b/a_fold"/>
</dbReference>
<dbReference type="Gene3D" id="3.40.50.620">
    <property type="entry name" value="HUPs"/>
    <property type="match status" value="1"/>
</dbReference>
<dbReference type="Proteomes" id="UP000603434">
    <property type="component" value="Unassembled WGS sequence"/>
</dbReference>
<evidence type="ECO:0000313" key="3">
    <source>
        <dbReference type="Proteomes" id="UP000603434"/>
    </source>
</evidence>
<evidence type="ECO:0000259" key="1">
    <source>
        <dbReference type="Pfam" id="PF00582"/>
    </source>
</evidence>
<accession>A0A8J6NU62</accession>
<proteinExistence type="predicted"/>
<gene>
    <name evidence="2" type="ORF">H8E23_17855</name>
</gene>
<comment type="caution">
    <text evidence="2">The sequence shown here is derived from an EMBL/GenBank/DDBJ whole genome shotgun (WGS) entry which is preliminary data.</text>
</comment>
<name>A0A8J6NU62_9BACT</name>
<dbReference type="Pfam" id="PF00582">
    <property type="entry name" value="Usp"/>
    <property type="match status" value="1"/>
</dbReference>
<sequence>MERILVGMDPKRTSRWAGVYALNLAKRIQAKVSFLLVIDPAAKRSKPAISNEAETSVKESLESLIEEGLSEGILVDYYIAYGQYEDELVNFIKDNQISILVVGSPADQKASAGNFKSFLEKIRHRVDCRIEVVHEKTT</sequence>
<dbReference type="AlphaFoldDB" id="A0A8J6NU62"/>
<evidence type="ECO:0000313" key="2">
    <source>
        <dbReference type="EMBL" id="MBC8363251.1"/>
    </source>
</evidence>
<reference evidence="2 3" key="1">
    <citation type="submission" date="2020-08" db="EMBL/GenBank/DDBJ databases">
        <title>Bridging the membrane lipid divide: bacteria of the FCB group superphylum have the potential to synthesize archaeal ether lipids.</title>
        <authorList>
            <person name="Villanueva L."/>
            <person name="Von Meijenfeldt F.A.B."/>
            <person name="Westbye A.B."/>
            <person name="Yadav S."/>
            <person name="Hopmans E.C."/>
            <person name="Dutilh B.E."/>
            <person name="Sinninghe Damste J.S."/>
        </authorList>
    </citation>
    <scope>NUCLEOTIDE SEQUENCE [LARGE SCALE GENOMIC DNA]</scope>
    <source>
        <strain evidence="2">NIOZ-UU30</strain>
    </source>
</reference>
<dbReference type="CDD" id="cd00293">
    <property type="entry name" value="USP-like"/>
    <property type="match status" value="1"/>
</dbReference>
<feature type="domain" description="UspA" evidence="1">
    <location>
        <begin position="2"/>
        <end position="133"/>
    </location>
</feature>